<protein>
    <recommendedName>
        <fullName evidence="9">Protein RFT1 homolog</fullName>
    </recommendedName>
</protein>
<dbReference type="PANTHER" id="PTHR13117">
    <property type="entry name" value="ENDOPLASMIC RETICULUM MULTISPAN TRANSMEMBRANE PROTEIN-RELATED"/>
    <property type="match status" value="1"/>
</dbReference>
<keyword evidence="7 9" id="KW-0472">Membrane</keyword>
<feature type="transmembrane region" description="Helical" evidence="9">
    <location>
        <begin position="118"/>
        <end position="144"/>
    </location>
</feature>
<comment type="function">
    <text evidence="8 9">Intramembrane glycolipid transporter that operates in the biosynthetic pathway of dolichol-linked oligosaccharides, the glycan precursors employed in protein asparagine (N)-glycosylation. The sequential addition of sugars to dolichol pyrophosphate produces dolichol-linked oligosaccharides containing fourteen sugars, including two GlcNAcs, nine mannoses and three glucoses. Once assembled, the oligosaccharide is transferred from the lipid to nascent proteins by oligosaccharyltransferases. The assembly of dolichol-linked oligosaccharides begins on the cytosolic side of the endoplasmic reticulum membrane and finishes in its lumen. RFT1 could mediate the translocation of the cytosolically oriented intermediate DolPP-GlcNAc2Man5, produced by ALG11, into the ER lumen where dolichol-linked oligosaccharides assembly continues. However, the intramembrane lipid transporter activity could not be confirmed in vitro.</text>
</comment>
<sequence>MNESFLSAFIPNLSFQLVARLFSFVLNIYLIRIVDLSLLGVVNVSLFLYYGTIIFLVREPFRRTFLSNTVPFSSILGHCWLCPLLYVVVAVLLYPLWIYTSWPSVVGSPTKALFLFGFSAWLESFADPFVIIASLFYLVVAYYFARHCLYEGRYVLAGGIFPQFHLSVSKRELKTFSSFVWHSFAKHFSTEGANFVLTFAANMSHENQAVYDAIDKLGSLVVRIVLTPLDQAAEMYFARYLKRGENVNKQNEINVRRGTTCLMGLVHLALLVGLTVCTFAVPYSSLGVWIYGGERFAEKSAANILRFYCVYVLIIAVNGVIECFATSTMDNIQTVKHGTFLSIASFAQFVVSAFACRHLGAYGIILGNSLNVLIRIFYNWRRIQEYLNGKVSFTEVLPSFTIFFLLLFALATSSLSFLIFGREKGIIHNSAHLAVGGALFMFVVNYVYHNDEALAVLLREYSHVQKD</sequence>
<feature type="transmembrane region" description="Helical" evidence="9">
    <location>
        <begin position="337"/>
        <end position="355"/>
    </location>
</feature>
<evidence type="ECO:0000256" key="3">
    <source>
        <dbReference type="ARBA" id="ARBA00010288"/>
    </source>
</evidence>
<dbReference type="WBParaSite" id="EVEC_0000745301-mRNA-1">
    <property type="protein sequence ID" value="EVEC_0000745301-mRNA-1"/>
    <property type="gene ID" value="EVEC_0000745301"/>
</dbReference>
<evidence type="ECO:0000313" key="12">
    <source>
        <dbReference type="WBParaSite" id="EVEC_0000745301-mRNA-1"/>
    </source>
</evidence>
<accession>A0A0N4VAG3</accession>
<evidence type="ECO:0000256" key="8">
    <source>
        <dbReference type="ARBA" id="ARBA00045912"/>
    </source>
</evidence>
<reference evidence="10 11" key="2">
    <citation type="submission" date="2018-10" db="EMBL/GenBank/DDBJ databases">
        <authorList>
            <consortium name="Pathogen Informatics"/>
        </authorList>
    </citation>
    <scope>NUCLEOTIDE SEQUENCE [LARGE SCALE GENOMIC DNA]</scope>
</reference>
<dbReference type="InterPro" id="IPR007594">
    <property type="entry name" value="RFT1"/>
</dbReference>
<keyword evidence="4 9" id="KW-0812">Transmembrane</keyword>
<feature type="transmembrane region" description="Helical" evidence="9">
    <location>
        <begin position="304"/>
        <end position="325"/>
    </location>
</feature>
<dbReference type="EMBL" id="UXUI01008722">
    <property type="protein sequence ID" value="VDD92223.1"/>
    <property type="molecule type" value="Genomic_DNA"/>
</dbReference>
<feature type="transmembrane region" description="Helical" evidence="9">
    <location>
        <begin position="426"/>
        <end position="448"/>
    </location>
</feature>
<dbReference type="OrthoDB" id="9979195at2759"/>
<dbReference type="PANTHER" id="PTHR13117:SF5">
    <property type="entry name" value="PROTEIN RFT1 HOMOLOG"/>
    <property type="match status" value="1"/>
</dbReference>
<organism evidence="12">
    <name type="scientific">Enterobius vermicularis</name>
    <name type="common">Human pinworm</name>
    <dbReference type="NCBI Taxonomy" id="51028"/>
    <lineage>
        <taxon>Eukaryota</taxon>
        <taxon>Metazoa</taxon>
        <taxon>Ecdysozoa</taxon>
        <taxon>Nematoda</taxon>
        <taxon>Chromadorea</taxon>
        <taxon>Rhabditida</taxon>
        <taxon>Spirurina</taxon>
        <taxon>Oxyuridomorpha</taxon>
        <taxon>Oxyuroidea</taxon>
        <taxon>Oxyuridae</taxon>
        <taxon>Enterobius</taxon>
    </lineage>
</organism>
<evidence type="ECO:0000256" key="1">
    <source>
        <dbReference type="ARBA" id="ARBA00004477"/>
    </source>
</evidence>
<dbReference type="GO" id="GO:0034203">
    <property type="term" value="P:glycolipid translocation"/>
    <property type="evidence" value="ECO:0007669"/>
    <property type="project" value="TreeGrafter"/>
</dbReference>
<feature type="transmembrane region" description="Helical" evidence="9">
    <location>
        <begin position="265"/>
        <end position="292"/>
    </location>
</feature>
<feature type="transmembrane region" description="Helical" evidence="9">
    <location>
        <begin position="399"/>
        <end position="420"/>
    </location>
</feature>
<dbReference type="Proteomes" id="UP000274131">
    <property type="component" value="Unassembled WGS sequence"/>
</dbReference>
<evidence type="ECO:0000256" key="7">
    <source>
        <dbReference type="ARBA" id="ARBA00023136"/>
    </source>
</evidence>
<evidence type="ECO:0000256" key="2">
    <source>
        <dbReference type="ARBA" id="ARBA00004922"/>
    </source>
</evidence>
<keyword evidence="5" id="KW-0256">Endoplasmic reticulum</keyword>
<dbReference type="AlphaFoldDB" id="A0A0N4VAG3"/>
<dbReference type="GO" id="GO:0005789">
    <property type="term" value="C:endoplasmic reticulum membrane"/>
    <property type="evidence" value="ECO:0007669"/>
    <property type="project" value="UniProtKB-SubCell"/>
</dbReference>
<evidence type="ECO:0000313" key="10">
    <source>
        <dbReference type="EMBL" id="VDD92223.1"/>
    </source>
</evidence>
<reference evidence="12" key="1">
    <citation type="submission" date="2017-02" db="UniProtKB">
        <authorList>
            <consortium name="WormBaseParasite"/>
        </authorList>
    </citation>
    <scope>IDENTIFICATION</scope>
</reference>
<evidence type="ECO:0000256" key="4">
    <source>
        <dbReference type="ARBA" id="ARBA00022692"/>
    </source>
</evidence>
<name>A0A0N4VAG3_ENTVE</name>
<comment type="pathway">
    <text evidence="2">Protein modification; protein glycosylation.</text>
</comment>
<comment type="similarity">
    <text evidence="3 9">Belongs to the RFT1 family.</text>
</comment>
<proteinExistence type="inferred from homology"/>
<dbReference type="Pfam" id="PF04506">
    <property type="entry name" value="Rft-1"/>
    <property type="match status" value="2"/>
</dbReference>
<evidence type="ECO:0000256" key="5">
    <source>
        <dbReference type="ARBA" id="ARBA00022824"/>
    </source>
</evidence>
<keyword evidence="11" id="KW-1185">Reference proteome</keyword>
<comment type="subcellular location">
    <subcellularLocation>
        <location evidence="1 9">Endoplasmic reticulum membrane</location>
        <topology evidence="1 9">Multi-pass membrane protein</topology>
    </subcellularLocation>
</comment>
<dbReference type="GO" id="GO:0006488">
    <property type="term" value="P:dolichol-linked oligosaccharide biosynthetic process"/>
    <property type="evidence" value="ECO:0007669"/>
    <property type="project" value="InterPro"/>
</dbReference>
<feature type="transmembrane region" description="Helical" evidence="9">
    <location>
        <begin position="361"/>
        <end position="378"/>
    </location>
</feature>
<feature type="transmembrane region" description="Helical" evidence="9">
    <location>
        <begin position="12"/>
        <end position="31"/>
    </location>
</feature>
<evidence type="ECO:0000313" key="11">
    <source>
        <dbReference type="Proteomes" id="UP000274131"/>
    </source>
</evidence>
<keyword evidence="6 9" id="KW-1133">Transmembrane helix</keyword>
<gene>
    <name evidence="10" type="ORF">EVEC_LOCUS6974</name>
</gene>
<evidence type="ECO:0000256" key="9">
    <source>
        <dbReference type="RuleBase" id="RU365067"/>
    </source>
</evidence>
<evidence type="ECO:0000256" key="6">
    <source>
        <dbReference type="ARBA" id="ARBA00022989"/>
    </source>
</evidence>
<dbReference type="STRING" id="51028.A0A0N4VAG3"/>
<feature type="transmembrane region" description="Helical" evidence="9">
    <location>
        <begin position="78"/>
        <end position="98"/>
    </location>
</feature>
<feature type="transmembrane region" description="Helical" evidence="9">
    <location>
        <begin position="37"/>
        <end position="57"/>
    </location>
</feature>